<gene>
    <name evidence="1" type="ORF">SAMN05444170_6038</name>
</gene>
<dbReference type="AlphaFoldDB" id="A0A1M7UP41"/>
<dbReference type="Proteomes" id="UP000184096">
    <property type="component" value="Chromosome I"/>
</dbReference>
<dbReference type="EMBL" id="LT670849">
    <property type="protein sequence ID" value="SHN84724.1"/>
    <property type="molecule type" value="Genomic_DNA"/>
</dbReference>
<keyword evidence="2" id="KW-1185">Reference proteome</keyword>
<proteinExistence type="predicted"/>
<dbReference type="RefSeq" id="WP_276328146.1">
    <property type="nucleotide sequence ID" value="NZ_LT670849.1"/>
</dbReference>
<organism evidence="1 2">
    <name type="scientific">Bradyrhizobium erythrophlei</name>
    <dbReference type="NCBI Taxonomy" id="1437360"/>
    <lineage>
        <taxon>Bacteria</taxon>
        <taxon>Pseudomonadati</taxon>
        <taxon>Pseudomonadota</taxon>
        <taxon>Alphaproteobacteria</taxon>
        <taxon>Hyphomicrobiales</taxon>
        <taxon>Nitrobacteraceae</taxon>
        <taxon>Bradyrhizobium</taxon>
    </lineage>
</organism>
<reference evidence="2" key="1">
    <citation type="submission" date="2016-11" db="EMBL/GenBank/DDBJ databases">
        <authorList>
            <person name="Varghese N."/>
            <person name="Submissions S."/>
        </authorList>
    </citation>
    <scope>NUCLEOTIDE SEQUENCE [LARGE SCALE GENOMIC DNA]</scope>
    <source>
        <strain evidence="2">GAS401</strain>
    </source>
</reference>
<name>A0A1M7UP41_9BRAD</name>
<accession>A0A1M7UP41</accession>
<evidence type="ECO:0000313" key="2">
    <source>
        <dbReference type="Proteomes" id="UP000184096"/>
    </source>
</evidence>
<sequence length="40" mass="4403">MKAFASVLVAVAVHYAIDSEYNDARYTQVVATAVSKIFPR</sequence>
<evidence type="ECO:0000313" key="1">
    <source>
        <dbReference type="EMBL" id="SHN84724.1"/>
    </source>
</evidence>
<protein>
    <submittedName>
        <fullName evidence="1">Uncharacterized protein</fullName>
    </submittedName>
</protein>